<dbReference type="InterPro" id="IPR013154">
    <property type="entry name" value="ADH-like_N"/>
</dbReference>
<dbReference type="PANTHER" id="PTHR11695">
    <property type="entry name" value="ALCOHOL DEHYDROGENASE RELATED"/>
    <property type="match status" value="1"/>
</dbReference>
<dbReference type="GO" id="GO:0008270">
    <property type="term" value="F:zinc ion binding"/>
    <property type="evidence" value="ECO:0007669"/>
    <property type="project" value="InterPro"/>
</dbReference>
<dbReference type="InterPro" id="IPR020843">
    <property type="entry name" value="ER"/>
</dbReference>
<evidence type="ECO:0000313" key="2">
    <source>
        <dbReference type="EMBL" id="ALB23252.1"/>
    </source>
</evidence>
<gene>
    <name evidence="2" type="ORF">KU39_2072</name>
</gene>
<evidence type="ECO:0000256" key="1">
    <source>
        <dbReference type="ARBA" id="ARBA00023002"/>
    </source>
</evidence>
<organism evidence="2 3">
    <name type="scientific">Piscirickettsia salmonis</name>
    <dbReference type="NCBI Taxonomy" id="1238"/>
    <lineage>
        <taxon>Bacteria</taxon>
        <taxon>Pseudomonadati</taxon>
        <taxon>Pseudomonadota</taxon>
        <taxon>Gammaproteobacteria</taxon>
        <taxon>Thiotrichales</taxon>
        <taxon>Piscirickettsiaceae</taxon>
        <taxon>Piscirickettsia</taxon>
    </lineage>
</organism>
<dbReference type="Pfam" id="PF13602">
    <property type="entry name" value="ADH_zinc_N_2"/>
    <property type="match status" value="1"/>
</dbReference>
<dbReference type="GO" id="GO:0016491">
    <property type="term" value="F:oxidoreductase activity"/>
    <property type="evidence" value="ECO:0007669"/>
    <property type="project" value="UniProtKB-KW"/>
</dbReference>
<dbReference type="SMART" id="SM00829">
    <property type="entry name" value="PKS_ER"/>
    <property type="match status" value="1"/>
</dbReference>
<evidence type="ECO:0000313" key="3">
    <source>
        <dbReference type="Proteomes" id="UP000029558"/>
    </source>
</evidence>
<dbReference type="AlphaFoldDB" id="A0A1L6TCY0"/>
<dbReference type="Gene3D" id="3.90.180.10">
    <property type="entry name" value="Medium-chain alcohol dehydrogenases, catalytic domain"/>
    <property type="match status" value="1"/>
</dbReference>
<dbReference type="Pfam" id="PF08240">
    <property type="entry name" value="ADH_N"/>
    <property type="match status" value="1"/>
</dbReference>
<protein>
    <submittedName>
        <fullName evidence="2">Zinc-binding dehydrogenase family protein</fullName>
    </submittedName>
</protein>
<dbReference type="RefSeq" id="WP_017377858.1">
    <property type="nucleotide sequence ID" value="NZ_CP012508.1"/>
</dbReference>
<accession>A0A1L6TCY0</accession>
<dbReference type="PANTHER" id="PTHR11695:SF294">
    <property type="entry name" value="RETICULON-4-INTERACTING PROTEIN 1, MITOCHONDRIAL"/>
    <property type="match status" value="1"/>
</dbReference>
<dbReference type="Gene3D" id="3.40.50.720">
    <property type="entry name" value="NAD(P)-binding Rossmann-like Domain"/>
    <property type="match status" value="1"/>
</dbReference>
<name>A0A1L6TCY0_PISSA</name>
<dbReference type="SUPFAM" id="SSF50129">
    <property type="entry name" value="GroES-like"/>
    <property type="match status" value="1"/>
</dbReference>
<dbReference type="InterPro" id="IPR002364">
    <property type="entry name" value="Quin_OxRdtase/zeta-crystal_CS"/>
</dbReference>
<dbReference type="CDD" id="cd05289">
    <property type="entry name" value="MDR_like_2"/>
    <property type="match status" value="1"/>
</dbReference>
<dbReference type="OrthoDB" id="9787435at2"/>
<dbReference type="Proteomes" id="UP000029558">
    <property type="component" value="Chromosome"/>
</dbReference>
<proteinExistence type="predicted"/>
<dbReference type="InterPro" id="IPR050700">
    <property type="entry name" value="YIM1/Zinc_Alcohol_DH_Fams"/>
</dbReference>
<sequence>MKVMIINQFGDSDVLQLADIPVPSIKDDEVLIQVSHTSVNPADWKIRAGLYEYLLPYKFPIILGWDAAGVISEVGCKVSRFKKGDRVFSYCRKPVIQQGSYAEYLAIDADAVAHIPNNISFAEAATIPMTGLTVWQCLFETIRLTAGQTILIHGGAGGIGSIAIQLAKLQQTTVYTTASLHNHDYVYSLGADIAIDYQNQDFVKEIAAREPAGIDLVLDTRGGEVQQNSYQIIKKGGHLISLVTPPDDDEAAAYQVHAEFVFGYPNGEQLKELAKLLEKKQLKPTIYEEMSLEGAAIAHDMNRNGRLERGKLVLHITPSS</sequence>
<dbReference type="PROSITE" id="PS01162">
    <property type="entry name" value="QOR_ZETA_CRYSTAL"/>
    <property type="match status" value="1"/>
</dbReference>
<dbReference type="EMBL" id="CP012508">
    <property type="protein sequence ID" value="ALB23252.1"/>
    <property type="molecule type" value="Genomic_DNA"/>
</dbReference>
<dbReference type="InterPro" id="IPR036291">
    <property type="entry name" value="NAD(P)-bd_dom_sf"/>
</dbReference>
<dbReference type="InterPro" id="IPR011032">
    <property type="entry name" value="GroES-like_sf"/>
</dbReference>
<keyword evidence="1" id="KW-0560">Oxidoreductase</keyword>
<reference evidence="2 3" key="1">
    <citation type="journal article" date="2014" name="Genome Announc.">
        <title>Comparative Genome Analysis of Two Isolates of the Fish Pathogen Piscirickettsia salmonis from Different Hosts Reveals Major Differences in Virulence-Associated Secretion Systems.</title>
        <authorList>
            <person name="Bohle H."/>
            <person name="Henriquez P."/>
            <person name="Grothusen H."/>
            <person name="Navas E."/>
            <person name="Sandoval A."/>
            <person name="Bustamante F."/>
            <person name="Bustos P."/>
            <person name="Mancilla M."/>
        </authorList>
    </citation>
    <scope>NUCLEOTIDE SEQUENCE [LARGE SCALE GENOMIC DNA]</scope>
    <source>
        <strain evidence="3">B1-32597</strain>
    </source>
</reference>
<dbReference type="SUPFAM" id="SSF51735">
    <property type="entry name" value="NAD(P)-binding Rossmann-fold domains"/>
    <property type="match status" value="1"/>
</dbReference>